<reference evidence="2 3" key="1">
    <citation type="submission" date="2019-08" db="EMBL/GenBank/DDBJ databases">
        <title>Deep-cultivation of Planctomycetes and their phenomic and genomic characterization uncovers novel biology.</title>
        <authorList>
            <person name="Wiegand S."/>
            <person name="Jogler M."/>
            <person name="Boedeker C."/>
            <person name="Pinto D."/>
            <person name="Vollmers J."/>
            <person name="Rivas-Marin E."/>
            <person name="Kohn T."/>
            <person name="Peeters S.H."/>
            <person name="Heuer A."/>
            <person name="Rast P."/>
            <person name="Oberbeckmann S."/>
            <person name="Bunk B."/>
            <person name="Jeske O."/>
            <person name="Meyerdierks A."/>
            <person name="Storesund J.E."/>
            <person name="Kallscheuer N."/>
            <person name="Luecker S."/>
            <person name="Lage O.M."/>
            <person name="Pohl T."/>
            <person name="Merkel B.J."/>
            <person name="Hornburger P."/>
            <person name="Mueller R.-W."/>
            <person name="Bruemmer F."/>
            <person name="Labrenz M."/>
            <person name="Spormann A.M."/>
            <person name="Op Den Camp H."/>
            <person name="Overmann J."/>
            <person name="Amann R."/>
            <person name="Jetten M.S.M."/>
            <person name="Mascher T."/>
            <person name="Medema M.H."/>
            <person name="Devos D.P."/>
            <person name="Kaster A.-K."/>
            <person name="Ovreas L."/>
            <person name="Rohde M."/>
            <person name="Galperin M.Y."/>
            <person name="Jogler C."/>
        </authorList>
    </citation>
    <scope>NUCLEOTIDE SEQUENCE [LARGE SCALE GENOMIC DNA]</scope>
    <source>
        <strain evidence="2 3">LF1</strain>
    </source>
</reference>
<gene>
    <name evidence="2" type="ORF">LF1_05690</name>
</gene>
<dbReference type="Proteomes" id="UP000322699">
    <property type="component" value="Unassembled WGS sequence"/>
</dbReference>
<proteinExistence type="predicted"/>
<evidence type="ECO:0000313" key="2">
    <source>
        <dbReference type="EMBL" id="KAA1258054.1"/>
    </source>
</evidence>
<feature type="chain" id="PRO_5023096941" evidence="1">
    <location>
        <begin position="22"/>
        <end position="186"/>
    </location>
</feature>
<feature type="signal peptide" evidence="1">
    <location>
        <begin position="1"/>
        <end position="21"/>
    </location>
</feature>
<keyword evidence="1" id="KW-0732">Signal</keyword>
<dbReference type="AlphaFoldDB" id="A0A5B1CFH5"/>
<protein>
    <submittedName>
        <fullName evidence="2">Uncharacterized protein</fullName>
    </submittedName>
</protein>
<dbReference type="EMBL" id="VRLW01000001">
    <property type="protein sequence ID" value="KAA1258054.1"/>
    <property type="molecule type" value="Genomic_DNA"/>
</dbReference>
<organism evidence="2 3">
    <name type="scientific">Rubripirellula obstinata</name>
    <dbReference type="NCBI Taxonomy" id="406547"/>
    <lineage>
        <taxon>Bacteria</taxon>
        <taxon>Pseudomonadati</taxon>
        <taxon>Planctomycetota</taxon>
        <taxon>Planctomycetia</taxon>
        <taxon>Pirellulales</taxon>
        <taxon>Pirellulaceae</taxon>
        <taxon>Rubripirellula</taxon>
    </lineage>
</organism>
<keyword evidence="3" id="KW-1185">Reference proteome</keyword>
<comment type="caution">
    <text evidence="2">The sequence shown here is derived from an EMBL/GenBank/DDBJ whole genome shotgun (WGS) entry which is preliminary data.</text>
</comment>
<evidence type="ECO:0000313" key="3">
    <source>
        <dbReference type="Proteomes" id="UP000322699"/>
    </source>
</evidence>
<accession>A0A5B1CFH5</accession>
<name>A0A5B1CFH5_9BACT</name>
<dbReference type="OrthoDB" id="265401at2"/>
<evidence type="ECO:0000256" key="1">
    <source>
        <dbReference type="SAM" id="SignalP"/>
    </source>
</evidence>
<dbReference type="RefSeq" id="WP_068264272.1">
    <property type="nucleotide sequence ID" value="NZ_LWSK01000057.1"/>
</dbReference>
<sequence precursor="true">MKTPAAFFLAASCMLALPAAAESPATKPQLKFGEQTFALEFIGGSEATGTVNEYIPEGETLQRWTKMIAVRTQPTGNDPGKAVGALVNALKTKNPQAKFAVWKSNDGKKFGVDFITWEGNIVEFNVFIYGRAANGTGLTSHQYAERAYGEDVIPFMRGMKDRRSKLLDQAINFDYPMPVKPVADPK</sequence>